<name>A0A364LMR7_9GAMM</name>
<keyword evidence="7" id="KW-0720">Serine protease</keyword>
<dbReference type="Pfam" id="PF08496">
    <property type="entry name" value="Peptidase_S49_N"/>
    <property type="match status" value="1"/>
</dbReference>
<protein>
    <submittedName>
        <fullName evidence="12">Protease SohB</fullName>
    </submittedName>
</protein>
<evidence type="ECO:0000256" key="8">
    <source>
        <dbReference type="ARBA" id="ARBA00022989"/>
    </source>
</evidence>
<keyword evidence="6" id="KW-0378">Hydrolase</keyword>
<dbReference type="SUPFAM" id="SSF52096">
    <property type="entry name" value="ClpP/crotonase"/>
    <property type="match status" value="1"/>
</dbReference>
<evidence type="ECO:0000313" key="12">
    <source>
        <dbReference type="EMBL" id="RAP38349.1"/>
    </source>
</evidence>
<dbReference type="Gene3D" id="3.90.226.10">
    <property type="entry name" value="2-enoyl-CoA Hydratase, Chain A, domain 1"/>
    <property type="match status" value="1"/>
</dbReference>
<dbReference type="InterPro" id="IPR013703">
    <property type="entry name" value="Peptidase_S49_N_proteobac"/>
</dbReference>
<dbReference type="PANTHER" id="PTHR42987:SF4">
    <property type="entry name" value="PROTEASE SOHB-RELATED"/>
    <property type="match status" value="1"/>
</dbReference>
<evidence type="ECO:0000256" key="7">
    <source>
        <dbReference type="ARBA" id="ARBA00022825"/>
    </source>
</evidence>
<evidence type="ECO:0000259" key="11">
    <source>
        <dbReference type="Pfam" id="PF08496"/>
    </source>
</evidence>
<evidence type="ECO:0000256" key="5">
    <source>
        <dbReference type="ARBA" id="ARBA00022692"/>
    </source>
</evidence>
<accession>A0A364LMR7</accession>
<dbReference type="CDD" id="cd07023">
    <property type="entry name" value="S49_Sppa_N_C"/>
    <property type="match status" value="1"/>
</dbReference>
<evidence type="ECO:0000313" key="13">
    <source>
        <dbReference type="Proteomes" id="UP000249458"/>
    </source>
</evidence>
<evidence type="ECO:0000256" key="2">
    <source>
        <dbReference type="ARBA" id="ARBA00008683"/>
    </source>
</evidence>
<comment type="similarity">
    <text evidence="2">Belongs to the peptidase S49 family.</text>
</comment>
<dbReference type="GO" id="GO:0006508">
    <property type="term" value="P:proteolysis"/>
    <property type="evidence" value="ECO:0007669"/>
    <property type="project" value="UniProtKB-KW"/>
</dbReference>
<dbReference type="InterPro" id="IPR002142">
    <property type="entry name" value="Peptidase_S49"/>
</dbReference>
<dbReference type="Pfam" id="PF01343">
    <property type="entry name" value="Peptidase_S49"/>
    <property type="match status" value="1"/>
</dbReference>
<feature type="domain" description="Peptidase S49" evidence="10">
    <location>
        <begin position="139"/>
        <end position="280"/>
    </location>
</feature>
<evidence type="ECO:0000256" key="3">
    <source>
        <dbReference type="ARBA" id="ARBA00022475"/>
    </source>
</evidence>
<dbReference type="Gene3D" id="6.20.330.10">
    <property type="match status" value="1"/>
</dbReference>
<dbReference type="PANTHER" id="PTHR42987">
    <property type="entry name" value="PEPTIDASE S49"/>
    <property type="match status" value="1"/>
</dbReference>
<dbReference type="GO" id="GO:0004252">
    <property type="term" value="F:serine-type endopeptidase activity"/>
    <property type="evidence" value="ECO:0007669"/>
    <property type="project" value="InterPro"/>
</dbReference>
<comment type="caution">
    <text evidence="12">The sequence shown here is derived from an EMBL/GenBank/DDBJ whole genome shotgun (WGS) entry which is preliminary data.</text>
</comment>
<dbReference type="EMBL" id="MVJN01000001">
    <property type="protein sequence ID" value="RAP38349.1"/>
    <property type="molecule type" value="Genomic_DNA"/>
</dbReference>
<dbReference type="InterPro" id="IPR029045">
    <property type="entry name" value="ClpP/crotonase-like_dom_sf"/>
</dbReference>
<evidence type="ECO:0000256" key="1">
    <source>
        <dbReference type="ARBA" id="ARBA00004236"/>
    </source>
</evidence>
<dbReference type="RefSeq" id="WP_112217995.1">
    <property type="nucleotide sequence ID" value="NZ_MVJN01000001.1"/>
</dbReference>
<dbReference type="Proteomes" id="UP000249458">
    <property type="component" value="Unassembled WGS sequence"/>
</dbReference>
<dbReference type="NCBIfam" id="NF008745">
    <property type="entry name" value="PRK11778.1"/>
    <property type="match status" value="1"/>
</dbReference>
<sequence length="314" mass="35335">MEFLAHYGMFLLKCLTIVISLLLALAGIMAISKKPRPKLEIVSLNKQYEEIRQLMFKKVTGKAEKVKKSKKESKSEKPSLYVLQFHGDIKATEVEQLRDAITAILSIAGKKDEVLLLLESPGGAVNGYGLAASQLLRIRDKNIPLTVCIDKVAASGGYLMACIANRIVAAPFSIVGSIGVVSQIPNFHRWLKKHNVDVELITAGEYKRTLTILGENTEKGRQKFQEDLEKIHQAFREFVLQNREEIDIDQVSTGEHWLSLDAFKLKLVDELKTSDEVIIEKLNHFNVYKIISHHRQSLASKILKPAAKMLHPWA</sequence>
<comment type="subcellular location">
    <subcellularLocation>
        <location evidence="1">Cell membrane</location>
    </subcellularLocation>
</comment>
<evidence type="ECO:0000259" key="10">
    <source>
        <dbReference type="Pfam" id="PF01343"/>
    </source>
</evidence>
<feature type="domain" description="Peptidase S49 N-terminal proteobacteria" evidence="11">
    <location>
        <begin position="2"/>
        <end position="135"/>
    </location>
</feature>
<keyword evidence="3" id="KW-1003">Cell membrane</keyword>
<reference evidence="12 13" key="1">
    <citation type="submission" date="2017-02" db="EMBL/GenBank/DDBJ databases">
        <title>Legionella quilivanii strain from human: case report and whole genome sequencing analysis.</title>
        <authorList>
            <person name="Lalancette C."/>
            <person name="Leduc J.-M."/>
            <person name="Levesque S."/>
            <person name="Fournier E."/>
            <person name="Saoud J."/>
            <person name="Faucher S.P."/>
            <person name="Bernard K."/>
            <person name="Martineau C."/>
            <person name="Longtin J."/>
        </authorList>
    </citation>
    <scope>NUCLEOTIDE SEQUENCE [LARGE SCALE GENOMIC DNA]</scope>
    <source>
        <strain evidence="12 13">ID143958</strain>
    </source>
</reference>
<keyword evidence="5" id="KW-0812">Transmembrane</keyword>
<dbReference type="GO" id="GO:0005886">
    <property type="term" value="C:plasma membrane"/>
    <property type="evidence" value="ECO:0007669"/>
    <property type="project" value="UniProtKB-SubCell"/>
</dbReference>
<dbReference type="InterPro" id="IPR047272">
    <property type="entry name" value="S49_SppA_C"/>
</dbReference>
<dbReference type="AlphaFoldDB" id="A0A364LMR7"/>
<evidence type="ECO:0000256" key="4">
    <source>
        <dbReference type="ARBA" id="ARBA00022670"/>
    </source>
</evidence>
<proteinExistence type="inferred from homology"/>
<gene>
    <name evidence="12" type="ORF">B1207_00205</name>
</gene>
<keyword evidence="9" id="KW-0472">Membrane</keyword>
<organism evidence="12 13">
    <name type="scientific">Legionella quinlivanii</name>
    <dbReference type="NCBI Taxonomy" id="45073"/>
    <lineage>
        <taxon>Bacteria</taxon>
        <taxon>Pseudomonadati</taxon>
        <taxon>Pseudomonadota</taxon>
        <taxon>Gammaproteobacteria</taxon>
        <taxon>Legionellales</taxon>
        <taxon>Legionellaceae</taxon>
        <taxon>Legionella</taxon>
    </lineage>
</organism>
<keyword evidence="4 12" id="KW-0645">Protease</keyword>
<keyword evidence="8" id="KW-1133">Transmembrane helix</keyword>
<evidence type="ECO:0000256" key="6">
    <source>
        <dbReference type="ARBA" id="ARBA00022801"/>
    </source>
</evidence>
<evidence type="ECO:0000256" key="9">
    <source>
        <dbReference type="ARBA" id="ARBA00023136"/>
    </source>
</evidence>